<feature type="domain" description="NADP-dependent oxidoreductase" evidence="1">
    <location>
        <begin position="16"/>
        <end position="284"/>
    </location>
</feature>
<dbReference type="PRINTS" id="PR00069">
    <property type="entry name" value="ALDKETRDTASE"/>
</dbReference>
<dbReference type="Proteomes" id="UP000028123">
    <property type="component" value="Unassembled WGS sequence"/>
</dbReference>
<reference evidence="2 3" key="1">
    <citation type="submission" date="2014-06" db="EMBL/GenBank/DDBJ databases">
        <title>Draft genome sequence of Paenibacillus sp. MSt1.</title>
        <authorList>
            <person name="Aw Y.K."/>
            <person name="Ong K.S."/>
            <person name="Gan H.M."/>
            <person name="Lee S.M."/>
        </authorList>
    </citation>
    <scope>NUCLEOTIDE SEQUENCE [LARGE SCALE GENOMIC DNA]</scope>
    <source>
        <strain evidence="2 3">MSt1</strain>
    </source>
</reference>
<evidence type="ECO:0000313" key="3">
    <source>
        <dbReference type="Proteomes" id="UP000028123"/>
    </source>
</evidence>
<dbReference type="Pfam" id="PF00248">
    <property type="entry name" value="Aldo_ket_red"/>
    <property type="match status" value="1"/>
</dbReference>
<dbReference type="EMBL" id="JNVM01000003">
    <property type="protein sequence ID" value="KEQ27408.1"/>
    <property type="molecule type" value="Genomic_DNA"/>
</dbReference>
<keyword evidence="3" id="KW-1185">Reference proteome</keyword>
<dbReference type="Gene3D" id="3.20.20.100">
    <property type="entry name" value="NADP-dependent oxidoreductase domain"/>
    <property type="match status" value="1"/>
</dbReference>
<evidence type="ECO:0000259" key="1">
    <source>
        <dbReference type="Pfam" id="PF00248"/>
    </source>
</evidence>
<dbReference type="InterPro" id="IPR053135">
    <property type="entry name" value="AKR2_Oxidoreductase"/>
</dbReference>
<dbReference type="SUPFAM" id="SSF51430">
    <property type="entry name" value="NAD(P)-linked oxidoreductase"/>
    <property type="match status" value="1"/>
</dbReference>
<dbReference type="InterPro" id="IPR023210">
    <property type="entry name" value="NADP_OxRdtase_dom"/>
</dbReference>
<dbReference type="eggNOG" id="COG0667">
    <property type="taxonomic scope" value="Bacteria"/>
</dbReference>
<dbReference type="CDD" id="cd19095">
    <property type="entry name" value="AKR_PA4992-like"/>
    <property type="match status" value="1"/>
</dbReference>
<dbReference type="AlphaFoldDB" id="A0A081P9N5"/>
<evidence type="ECO:0000313" key="2">
    <source>
        <dbReference type="EMBL" id="KEQ27408.1"/>
    </source>
</evidence>
<organism evidence="2 3">
    <name type="scientific">Paenibacillus tyrfis</name>
    <dbReference type="NCBI Taxonomy" id="1501230"/>
    <lineage>
        <taxon>Bacteria</taxon>
        <taxon>Bacillati</taxon>
        <taxon>Bacillota</taxon>
        <taxon>Bacilli</taxon>
        <taxon>Bacillales</taxon>
        <taxon>Paenibacillaceae</taxon>
        <taxon>Paenibacillus</taxon>
    </lineage>
</organism>
<dbReference type="InterPro" id="IPR036812">
    <property type="entry name" value="NAD(P)_OxRdtase_dom_sf"/>
</dbReference>
<dbReference type="PANTHER" id="PTHR43312:SF1">
    <property type="entry name" value="NADP-DEPENDENT OXIDOREDUCTASE DOMAIN-CONTAINING PROTEIN"/>
    <property type="match status" value="1"/>
</dbReference>
<dbReference type="GO" id="GO:0016491">
    <property type="term" value="F:oxidoreductase activity"/>
    <property type="evidence" value="ECO:0007669"/>
    <property type="project" value="InterPro"/>
</dbReference>
<sequence>MERRQLGNTDMQLSMLGFGGAEIGFEGASVSTVERLLDSALDAGLNMIDTAECYKGSEELIGQAVGHRRKDYYLFTKCGHASGFAIPDWDPDLLAQSIDRSLKRLKTDYIDLIQLHSCSEELLKQGDVIEVLQRAREAGKARYIGYSGDREAALYAIRCGAFDTLQTSVNIADQEAIELTIPEAVQRGMGVIAKRPLANVAWRTGEKPVSAYHEPYWERLQRLRYDFLQGDLEQSVEIALRFTLSIPGVSTAIVGTANPNRWVQNAELAGKGVLPEAQLQAIRSRWRETASGQDWRGQG</sequence>
<proteinExistence type="predicted"/>
<accession>A0A081P9N5</accession>
<dbReference type="PANTHER" id="PTHR43312">
    <property type="entry name" value="D-THREO-ALDOSE 1-DEHYDROGENASE"/>
    <property type="match status" value="1"/>
</dbReference>
<protein>
    <submittedName>
        <fullName evidence="2">Aldo/keto reductase</fullName>
    </submittedName>
</protein>
<gene>
    <name evidence="2" type="ORF">ET33_19345</name>
</gene>
<name>A0A081P9N5_9BACL</name>
<dbReference type="InterPro" id="IPR020471">
    <property type="entry name" value="AKR"/>
</dbReference>
<dbReference type="RefSeq" id="WP_036676137.1">
    <property type="nucleotide sequence ID" value="NZ_JNVM01000003.1"/>
</dbReference>
<dbReference type="OrthoDB" id="9773828at2"/>
<comment type="caution">
    <text evidence="2">The sequence shown here is derived from an EMBL/GenBank/DDBJ whole genome shotgun (WGS) entry which is preliminary data.</text>
</comment>